<dbReference type="PANTHER" id="PTHR43808">
    <property type="entry name" value="ACETYLORNITHINE DEACETYLASE"/>
    <property type="match status" value="1"/>
</dbReference>
<dbReference type="Gene3D" id="3.40.630.10">
    <property type="entry name" value="Zn peptidases"/>
    <property type="match status" value="1"/>
</dbReference>
<dbReference type="Pfam" id="PF01546">
    <property type="entry name" value="Peptidase_M20"/>
    <property type="match status" value="1"/>
</dbReference>
<dbReference type="PANTHER" id="PTHR43808:SF25">
    <property type="entry name" value="PEPTIDASE M20 DIMERISATION DOMAIN-CONTAINING PROTEIN"/>
    <property type="match status" value="1"/>
</dbReference>
<keyword evidence="5" id="KW-0614">Plasmid</keyword>
<name>F7XFG5_SINMM</name>
<evidence type="ECO:0000256" key="1">
    <source>
        <dbReference type="ARBA" id="ARBA00022723"/>
    </source>
</evidence>
<dbReference type="PATRIC" id="fig|707241.3.peg.5146"/>
<evidence type="ECO:0000313" key="6">
    <source>
        <dbReference type="Proteomes" id="UP000009045"/>
    </source>
</evidence>
<evidence type="ECO:0000313" key="5">
    <source>
        <dbReference type="EMBL" id="AEH82290.1"/>
    </source>
</evidence>
<dbReference type="GO" id="GO:0016787">
    <property type="term" value="F:hydrolase activity"/>
    <property type="evidence" value="ECO:0007669"/>
    <property type="project" value="UniProtKB-KW"/>
</dbReference>
<reference evidence="5 6" key="1">
    <citation type="journal article" date="2011" name="J. Biotechnol.">
        <title>The complete genome sequence of the dominant Sinorhizobium meliloti field isolate SM11 extends the S. meliloti pan-genome.</title>
        <authorList>
            <person name="Schneiker-Bekel S."/>
            <person name="Wibberg D."/>
            <person name="Bekel T."/>
            <person name="Blom J."/>
            <person name="Linke B."/>
            <person name="Neuweger H."/>
            <person name="Stiens M."/>
            <person name="Vorholter F.J."/>
            <person name="Weidner S."/>
            <person name="Goesmann A."/>
            <person name="Puhler A."/>
            <person name="Schluter A."/>
        </authorList>
    </citation>
    <scope>NUCLEOTIDE SEQUENCE [LARGE SCALE GENOMIC DNA]</scope>
    <source>
        <strain evidence="5 6">SM11</strain>
        <plasmid evidence="6">pSmeSM11c</plasmid>
    </source>
</reference>
<dbReference type="Gene3D" id="3.30.70.360">
    <property type="match status" value="1"/>
</dbReference>
<dbReference type="InterPro" id="IPR002933">
    <property type="entry name" value="Peptidase_M20"/>
</dbReference>
<feature type="region of interest" description="Disordered" evidence="3">
    <location>
        <begin position="474"/>
        <end position="494"/>
    </location>
</feature>
<evidence type="ECO:0000259" key="4">
    <source>
        <dbReference type="Pfam" id="PF07687"/>
    </source>
</evidence>
<protein>
    <submittedName>
        <fullName evidence="5">Amidohydrolase/peptidase/deacetylase</fullName>
    </submittedName>
</protein>
<dbReference type="SUPFAM" id="SSF55031">
    <property type="entry name" value="Bacterial exopeptidase dimerisation domain"/>
    <property type="match status" value="1"/>
</dbReference>
<proteinExistence type="predicted"/>
<dbReference type="NCBIfam" id="NF005306">
    <property type="entry name" value="PRK06837.1"/>
    <property type="match status" value="1"/>
</dbReference>
<sequence>MNMDLDITVILHAVDALFDRELDFLLELARHPSARGQEQSAQGFIARELGGLGYEVDSWQIDVADISGLPGFSPVIGDYDNAVGTLRSRSKRGRSLILNGHIDVVPTGPLDMWERAPFDSHIDGDWMGGRGAGDMKAGLASNLFAIEALKHLGRHPAADEFFESVVEEDCTGNGALARLQRGYRADPALIPEPLAEKLVSSQVGVIWIQVRLKGLPTHVAYAGSGANAIEAAIPLFEALHLLEGRMNAQECRHHNYAGLSHALNLNIGKIEGGDWASSVLAWCVFDVRMGAFSGQNLDDVRHMIEGAIFDAARNHPFLASNRPEVVHIGFAAEGYSFKDDQSAAARAAVGALDRAHCLVVGKPLEHEAITATTDARFFGLYADTPARLWRGRGGDPRVQRACRSRMPAPHHPIDHPVHRRLVRPEGCITHARRRHRVHRPNPHWQGQSRCLQRHARACPSGPCRARRLGPCQPGGRRSAGFYTGLRPYSGHERH</sequence>
<evidence type="ECO:0000256" key="3">
    <source>
        <dbReference type="SAM" id="MobiDB-lite"/>
    </source>
</evidence>
<dbReference type="AlphaFoldDB" id="F7XFG5"/>
<dbReference type="Proteomes" id="UP000009045">
    <property type="component" value="Plasmid pSmeSM11c"/>
</dbReference>
<accession>F7XFG5</accession>
<dbReference type="HOGENOM" id="CLU_021802_0_0_5"/>
<dbReference type="InterPro" id="IPR011650">
    <property type="entry name" value="Peptidase_M20_dimer"/>
</dbReference>
<keyword evidence="2" id="KW-0378">Hydrolase</keyword>
<gene>
    <name evidence="5" type="primary">argE3</name>
    <name evidence="5" type="ordered locus">SM11_pC1217</name>
</gene>
<dbReference type="Pfam" id="PF07687">
    <property type="entry name" value="M20_dimer"/>
    <property type="match status" value="1"/>
</dbReference>
<keyword evidence="1" id="KW-0479">Metal-binding</keyword>
<feature type="domain" description="Peptidase M20 dimerisation" evidence="4">
    <location>
        <begin position="202"/>
        <end position="312"/>
    </location>
</feature>
<dbReference type="SUPFAM" id="SSF53187">
    <property type="entry name" value="Zn-dependent exopeptidases"/>
    <property type="match status" value="1"/>
</dbReference>
<dbReference type="InterPro" id="IPR036264">
    <property type="entry name" value="Bact_exopeptidase_dim_dom"/>
</dbReference>
<dbReference type="GO" id="GO:0046872">
    <property type="term" value="F:metal ion binding"/>
    <property type="evidence" value="ECO:0007669"/>
    <property type="project" value="UniProtKB-KW"/>
</dbReference>
<organism evidence="5 6">
    <name type="scientific">Sinorhizobium meliloti (strain SM11)</name>
    <dbReference type="NCBI Taxonomy" id="707241"/>
    <lineage>
        <taxon>Bacteria</taxon>
        <taxon>Pseudomonadati</taxon>
        <taxon>Pseudomonadota</taxon>
        <taxon>Alphaproteobacteria</taxon>
        <taxon>Hyphomicrobiales</taxon>
        <taxon>Rhizobiaceae</taxon>
        <taxon>Sinorhizobium/Ensifer group</taxon>
        <taxon>Sinorhizobium</taxon>
    </lineage>
</organism>
<evidence type="ECO:0000256" key="2">
    <source>
        <dbReference type="ARBA" id="ARBA00022801"/>
    </source>
</evidence>
<dbReference type="EMBL" id="CP001831">
    <property type="protein sequence ID" value="AEH82290.1"/>
    <property type="molecule type" value="Genomic_DNA"/>
</dbReference>
<geneLocation type="plasmid" evidence="5 6">
    <name>pSmeSM11c</name>
</geneLocation>
<dbReference type="InterPro" id="IPR050072">
    <property type="entry name" value="Peptidase_M20A"/>
</dbReference>
<dbReference type="KEGG" id="smx:SM11_pC1217"/>